<dbReference type="PANTHER" id="PTHR42681:SF1">
    <property type="entry name" value="MALONYL-COA-ACYL CARRIER PROTEIN TRANSACYLASE, MITOCHONDRIAL"/>
    <property type="match status" value="1"/>
</dbReference>
<dbReference type="FunFam" id="3.30.70.250:FF:000001">
    <property type="entry name" value="Malonyl CoA-acyl carrier protein transacylase"/>
    <property type="match status" value="1"/>
</dbReference>
<feature type="active site" evidence="7">
    <location>
        <position position="200"/>
    </location>
</feature>
<proteinExistence type="inferred from homology"/>
<dbReference type="PIRSF" id="PIRSF000446">
    <property type="entry name" value="Mct"/>
    <property type="match status" value="1"/>
</dbReference>
<feature type="domain" description="Malonyl-CoA:ACP transacylase (MAT)" evidence="8">
    <location>
        <begin position="6"/>
        <end position="312"/>
    </location>
</feature>
<dbReference type="InterPro" id="IPR001227">
    <property type="entry name" value="Ac_transferase_dom_sf"/>
</dbReference>
<dbReference type="EC" id="2.3.1.39" evidence="1 6"/>
<comment type="similarity">
    <text evidence="6">Belongs to the fabD family.</text>
</comment>
<dbReference type="EMBL" id="FTPK01000001">
    <property type="protein sequence ID" value="SIT65775.1"/>
    <property type="molecule type" value="Genomic_DNA"/>
</dbReference>
<dbReference type="GO" id="GO:0005829">
    <property type="term" value="C:cytosol"/>
    <property type="evidence" value="ECO:0007669"/>
    <property type="project" value="TreeGrafter"/>
</dbReference>
<reference evidence="9 10" key="1">
    <citation type="submission" date="2017-01" db="EMBL/GenBank/DDBJ databases">
        <authorList>
            <person name="Mah S.A."/>
            <person name="Swanson W.J."/>
            <person name="Moy G.W."/>
            <person name="Vacquier V.D."/>
        </authorList>
    </citation>
    <scope>NUCLEOTIDE SEQUENCE [LARGE SCALE GENOMIC DNA]</scope>
    <source>
        <strain evidence="9 10">M9</strain>
    </source>
</reference>
<dbReference type="Pfam" id="PF00698">
    <property type="entry name" value="Acyl_transf_1"/>
    <property type="match status" value="1"/>
</dbReference>
<dbReference type="Gene3D" id="3.30.70.250">
    <property type="entry name" value="Malonyl-CoA ACP transacylase, ACP-binding"/>
    <property type="match status" value="1"/>
</dbReference>
<dbReference type="Proteomes" id="UP000223759">
    <property type="component" value="Unassembled WGS sequence"/>
</dbReference>
<dbReference type="Gene3D" id="3.40.366.10">
    <property type="entry name" value="Malonyl-Coenzyme A Acyl Carrier Protein, domain 2"/>
    <property type="match status" value="1"/>
</dbReference>
<dbReference type="SUPFAM" id="SSF55048">
    <property type="entry name" value="Probable ACP-binding domain of malonyl-CoA ACP transacylase"/>
    <property type="match status" value="1"/>
</dbReference>
<dbReference type="AlphaFoldDB" id="A0A1R3VPA4"/>
<dbReference type="InterPro" id="IPR016036">
    <property type="entry name" value="Malonyl_transacylase_ACP-bd"/>
</dbReference>
<sequence>MQIAYVFPGQGSQSLGMLGALAQRFPEVEQTFAQASEVLELDLWKLACEGPVEAINRTENTQPLMLAAGVAVARVWAAQGGAPAAMMAGHSLGEYSALVCAGSLDYAQAVRMVAERARLMQNAVPEGEGAMAAIIGLDDDAVQAACKSVADAGVVEAVNFNAPGQVVIAGEKVAVEAAMQAAKAAGAKRALPLPVSVPSHCRLMNNASQQLHQKLEGISVQTPKVPVLHNVDVASHEEPVIIRSALAAQVKQPVRWVETIQAMSAQGITRIIEMGPGKVLTGLNKRIDSSLELHCVSDPESLEAAMQLGRAA</sequence>
<dbReference type="PANTHER" id="PTHR42681">
    <property type="entry name" value="MALONYL-COA-ACYL CARRIER PROTEIN TRANSACYLASE, MITOCHONDRIAL"/>
    <property type="match status" value="1"/>
</dbReference>
<dbReference type="OrthoDB" id="9808564at2"/>
<evidence type="ECO:0000256" key="4">
    <source>
        <dbReference type="ARBA" id="ARBA00023315"/>
    </source>
</evidence>
<gene>
    <name evidence="9" type="ORF">SAMN05216526_0228</name>
</gene>
<evidence type="ECO:0000256" key="5">
    <source>
        <dbReference type="ARBA" id="ARBA00048462"/>
    </source>
</evidence>
<evidence type="ECO:0000256" key="2">
    <source>
        <dbReference type="ARBA" id="ARBA00018953"/>
    </source>
</evidence>
<dbReference type="SMART" id="SM00827">
    <property type="entry name" value="PKS_AT"/>
    <property type="match status" value="1"/>
</dbReference>
<keyword evidence="3 6" id="KW-0808">Transferase</keyword>
<keyword evidence="4 6" id="KW-0012">Acyltransferase</keyword>
<dbReference type="InterPro" id="IPR014043">
    <property type="entry name" value="Acyl_transferase_dom"/>
</dbReference>
<dbReference type="InterPro" id="IPR004410">
    <property type="entry name" value="Malonyl_CoA-ACP_transAc_FabD"/>
</dbReference>
<evidence type="ECO:0000256" key="6">
    <source>
        <dbReference type="PIRNR" id="PIRNR000446"/>
    </source>
</evidence>
<dbReference type="RefSeq" id="WP_076754212.1">
    <property type="nucleotide sequence ID" value="NZ_CP023018.1"/>
</dbReference>
<dbReference type="STRING" id="233100.SAMN05216526_0228"/>
<protein>
    <recommendedName>
        <fullName evidence="2 6">Malonyl CoA-acyl carrier protein transacylase</fullName>
        <ecNumber evidence="1 6">2.3.1.39</ecNumber>
    </recommendedName>
</protein>
<dbReference type="InterPro" id="IPR024925">
    <property type="entry name" value="Malonyl_CoA-ACP_transAc"/>
</dbReference>
<dbReference type="InterPro" id="IPR050858">
    <property type="entry name" value="Mal-CoA-ACP_Trans/PKS_FabD"/>
</dbReference>
<feature type="active site" evidence="7">
    <location>
        <position position="91"/>
    </location>
</feature>
<dbReference type="InterPro" id="IPR016035">
    <property type="entry name" value="Acyl_Trfase/lysoPLipase"/>
</dbReference>
<keyword evidence="10" id="KW-1185">Reference proteome</keyword>
<organism evidence="9 10">
    <name type="scientific">Ectothiorhodosinus mongolicus</name>
    <dbReference type="NCBI Taxonomy" id="233100"/>
    <lineage>
        <taxon>Bacteria</taxon>
        <taxon>Pseudomonadati</taxon>
        <taxon>Pseudomonadota</taxon>
        <taxon>Gammaproteobacteria</taxon>
        <taxon>Chromatiales</taxon>
        <taxon>Ectothiorhodospiraceae</taxon>
        <taxon>Ectothiorhodosinus</taxon>
    </lineage>
</organism>
<evidence type="ECO:0000256" key="3">
    <source>
        <dbReference type="ARBA" id="ARBA00022679"/>
    </source>
</evidence>
<evidence type="ECO:0000259" key="8">
    <source>
        <dbReference type="SMART" id="SM00827"/>
    </source>
</evidence>
<evidence type="ECO:0000313" key="10">
    <source>
        <dbReference type="Proteomes" id="UP000223759"/>
    </source>
</evidence>
<evidence type="ECO:0000313" key="9">
    <source>
        <dbReference type="EMBL" id="SIT65775.1"/>
    </source>
</evidence>
<name>A0A1R3VPA4_9GAMM</name>
<dbReference type="NCBIfam" id="TIGR00128">
    <property type="entry name" value="fabD"/>
    <property type="match status" value="1"/>
</dbReference>
<accession>A0A1R3VPA4</accession>
<evidence type="ECO:0000256" key="7">
    <source>
        <dbReference type="PIRSR" id="PIRSR000446-1"/>
    </source>
</evidence>
<comment type="catalytic activity">
    <reaction evidence="5 6">
        <text>holo-[ACP] + malonyl-CoA = malonyl-[ACP] + CoA</text>
        <dbReference type="Rhea" id="RHEA:41792"/>
        <dbReference type="Rhea" id="RHEA-COMP:9623"/>
        <dbReference type="Rhea" id="RHEA-COMP:9685"/>
        <dbReference type="ChEBI" id="CHEBI:57287"/>
        <dbReference type="ChEBI" id="CHEBI:57384"/>
        <dbReference type="ChEBI" id="CHEBI:64479"/>
        <dbReference type="ChEBI" id="CHEBI:78449"/>
        <dbReference type="EC" id="2.3.1.39"/>
    </reaction>
</comment>
<evidence type="ECO:0000256" key="1">
    <source>
        <dbReference type="ARBA" id="ARBA00013258"/>
    </source>
</evidence>
<dbReference type="GO" id="GO:0004314">
    <property type="term" value="F:[acyl-carrier-protein] S-malonyltransferase activity"/>
    <property type="evidence" value="ECO:0007669"/>
    <property type="project" value="UniProtKB-EC"/>
</dbReference>
<dbReference type="GO" id="GO:0006633">
    <property type="term" value="P:fatty acid biosynthetic process"/>
    <property type="evidence" value="ECO:0007669"/>
    <property type="project" value="TreeGrafter"/>
</dbReference>
<dbReference type="SUPFAM" id="SSF52151">
    <property type="entry name" value="FabD/lysophospholipase-like"/>
    <property type="match status" value="1"/>
</dbReference>